<feature type="transmembrane region" description="Helical" evidence="8">
    <location>
        <begin position="133"/>
        <end position="156"/>
    </location>
</feature>
<evidence type="ECO:0000256" key="1">
    <source>
        <dbReference type="ARBA" id="ARBA00004651"/>
    </source>
</evidence>
<dbReference type="GO" id="GO:0005886">
    <property type="term" value="C:plasma membrane"/>
    <property type="evidence" value="ECO:0007669"/>
    <property type="project" value="UniProtKB-SubCell"/>
</dbReference>
<dbReference type="CDD" id="cd07571">
    <property type="entry name" value="ALP_N-acyl_transferase"/>
    <property type="match status" value="1"/>
</dbReference>
<keyword evidence="4 8" id="KW-0812">Transmembrane</keyword>
<dbReference type="Pfam" id="PF20154">
    <property type="entry name" value="LNT_N"/>
    <property type="match status" value="1"/>
</dbReference>
<keyword evidence="6 8" id="KW-0472">Membrane</keyword>
<dbReference type="InterPro" id="IPR045378">
    <property type="entry name" value="LNT_N"/>
</dbReference>
<protein>
    <recommendedName>
        <fullName evidence="8">Apolipoprotein N-acyltransferase</fullName>
        <shortName evidence="8">ALP N-acyltransferase</shortName>
        <ecNumber evidence="8">2.3.1.269</ecNumber>
    </recommendedName>
</protein>
<dbReference type="GO" id="GO:0042158">
    <property type="term" value="P:lipoprotein biosynthetic process"/>
    <property type="evidence" value="ECO:0007669"/>
    <property type="project" value="UniProtKB-UniRule"/>
</dbReference>
<accession>A0A249KTD9</accession>
<comment type="similarity">
    <text evidence="8">Belongs to the CN hydrolase family. Apolipoprotein N-acyltransferase subfamily.</text>
</comment>
<name>A0A249KTD9_9ACTN</name>
<dbReference type="SUPFAM" id="SSF56317">
    <property type="entry name" value="Carbon-nitrogen hydrolase"/>
    <property type="match status" value="1"/>
</dbReference>
<dbReference type="EMBL" id="CP016776">
    <property type="protein sequence ID" value="ASY19975.1"/>
    <property type="molecule type" value="Genomic_DNA"/>
</dbReference>
<evidence type="ECO:0000313" key="11">
    <source>
        <dbReference type="Proteomes" id="UP000217186"/>
    </source>
</evidence>
<feature type="transmembrane region" description="Helical" evidence="8">
    <location>
        <begin position="432"/>
        <end position="452"/>
    </location>
</feature>
<dbReference type="Proteomes" id="UP000217186">
    <property type="component" value="Chromosome"/>
</dbReference>
<comment type="function">
    <text evidence="8">Catalyzes the phospholipid dependent N-acylation of the N-terminal cysteine of apolipoprotein, the last step in lipoprotein maturation.</text>
</comment>
<proteinExistence type="inferred from homology"/>
<keyword evidence="7 8" id="KW-0012">Acyltransferase</keyword>
<comment type="caution">
    <text evidence="8">Lacks conserved residue(s) required for the propagation of feature annotation.</text>
</comment>
<keyword evidence="11" id="KW-1185">Reference proteome</keyword>
<evidence type="ECO:0000256" key="5">
    <source>
        <dbReference type="ARBA" id="ARBA00022989"/>
    </source>
</evidence>
<dbReference type="InterPro" id="IPR004563">
    <property type="entry name" value="Apolipo_AcylTrfase"/>
</dbReference>
<evidence type="ECO:0000259" key="9">
    <source>
        <dbReference type="PROSITE" id="PS50263"/>
    </source>
</evidence>
<evidence type="ECO:0000256" key="2">
    <source>
        <dbReference type="ARBA" id="ARBA00022475"/>
    </source>
</evidence>
<evidence type="ECO:0000256" key="4">
    <source>
        <dbReference type="ARBA" id="ARBA00022692"/>
    </source>
</evidence>
<keyword evidence="3 8" id="KW-0808">Transferase</keyword>
<sequence>MVNLLLSALSGLVLSAAFEPISLWWVAPIALALEMFALSRSERTYPSVLAFALTFNLVLLHWTSTYVGSVPWIILASGLSLFYLPLVAVKRLGIAFFPLIFIVLEEIRNRFPFQGFGWARIAYSQADAPYAKIAAHGGAVALSAITVLIGLVLFYLFQKQFRILILLPLLIVLVPINVQMNETTQALMIQGNVPKLGLDFNSRAKEVFFNHVKETDIALKNRKVDFILWPENSVDVDPFRNPEVFEALNSYKVPLIVGAIVGRDNETLNTSILWTKESQNVYIKQHLTPFGEYIPLRSLASKISPFVDDVRDFTPGNESTIFTVDKAKIAPVICYELLDDQILEKAAKSSNLLAVQTNSATFGDSAQSAQQLQITRIRAIEHSRNILSVSTTGFSAVIDYNGKVLQKSDMGTAQHLYAEIGLISSTSPRDRYGDWALVMTLIWLLIVTRRAYIYRR</sequence>
<dbReference type="EC" id="2.3.1.269" evidence="8"/>
<dbReference type="HAMAP" id="MF_01148">
    <property type="entry name" value="Lnt"/>
    <property type="match status" value="1"/>
</dbReference>
<dbReference type="NCBIfam" id="TIGR00546">
    <property type="entry name" value="lnt"/>
    <property type="match status" value="1"/>
</dbReference>
<dbReference type="GO" id="GO:0016410">
    <property type="term" value="F:N-acyltransferase activity"/>
    <property type="evidence" value="ECO:0007669"/>
    <property type="project" value="UniProtKB-UniRule"/>
</dbReference>
<dbReference type="InterPro" id="IPR036526">
    <property type="entry name" value="C-N_Hydrolase_sf"/>
</dbReference>
<dbReference type="PROSITE" id="PS50263">
    <property type="entry name" value="CN_HYDROLASE"/>
    <property type="match status" value="1"/>
</dbReference>
<dbReference type="KEGG" id="pvn:A7sIIA15_03680"/>
<organism evidence="10 11">
    <name type="scientific">Candidatus Planktophila vernalis</name>
    <dbReference type="NCBI Taxonomy" id="1884907"/>
    <lineage>
        <taxon>Bacteria</taxon>
        <taxon>Bacillati</taxon>
        <taxon>Actinomycetota</taxon>
        <taxon>Actinomycetes</taxon>
        <taxon>Candidatus Nanopelagicales</taxon>
        <taxon>Candidatus Nanopelagicaceae</taxon>
        <taxon>Candidatus Planktophila</taxon>
    </lineage>
</organism>
<evidence type="ECO:0000256" key="3">
    <source>
        <dbReference type="ARBA" id="ARBA00022679"/>
    </source>
</evidence>
<keyword evidence="10" id="KW-0449">Lipoprotein</keyword>
<evidence type="ECO:0000256" key="6">
    <source>
        <dbReference type="ARBA" id="ARBA00023136"/>
    </source>
</evidence>
<evidence type="ECO:0000313" key="10">
    <source>
        <dbReference type="EMBL" id="ASY19975.1"/>
    </source>
</evidence>
<feature type="transmembrane region" description="Helical" evidence="8">
    <location>
        <begin position="163"/>
        <end position="180"/>
    </location>
</feature>
<comment type="catalytic activity">
    <reaction evidence="8">
        <text>N-terminal S-1,2-diacyl-sn-glyceryl-L-cysteinyl-[lipoprotein] + a glycerophospholipid = N-acyl-S-1,2-diacyl-sn-glyceryl-L-cysteinyl-[lipoprotein] + a 2-acyl-sn-glycero-3-phospholipid + H(+)</text>
        <dbReference type="Rhea" id="RHEA:48228"/>
        <dbReference type="Rhea" id="RHEA-COMP:14681"/>
        <dbReference type="Rhea" id="RHEA-COMP:14684"/>
        <dbReference type="ChEBI" id="CHEBI:15378"/>
        <dbReference type="ChEBI" id="CHEBI:136912"/>
        <dbReference type="ChEBI" id="CHEBI:140656"/>
        <dbReference type="ChEBI" id="CHEBI:140657"/>
        <dbReference type="ChEBI" id="CHEBI:140660"/>
        <dbReference type="EC" id="2.3.1.269"/>
    </reaction>
</comment>
<dbReference type="UniPathway" id="UPA00666"/>
<evidence type="ECO:0000256" key="8">
    <source>
        <dbReference type="HAMAP-Rule" id="MF_01148"/>
    </source>
</evidence>
<dbReference type="AlphaFoldDB" id="A0A249KTD9"/>
<keyword evidence="2 8" id="KW-1003">Cell membrane</keyword>
<keyword evidence="5 8" id="KW-1133">Transmembrane helix</keyword>
<feature type="transmembrane region" description="Helical" evidence="8">
    <location>
        <begin position="48"/>
        <end position="74"/>
    </location>
</feature>
<evidence type="ECO:0000256" key="7">
    <source>
        <dbReference type="ARBA" id="ARBA00023315"/>
    </source>
</evidence>
<dbReference type="PANTHER" id="PTHR38686">
    <property type="entry name" value="APOLIPOPROTEIN N-ACYLTRANSFERASE"/>
    <property type="match status" value="1"/>
</dbReference>
<dbReference type="Gene3D" id="3.60.110.10">
    <property type="entry name" value="Carbon-nitrogen hydrolase"/>
    <property type="match status" value="1"/>
</dbReference>
<comment type="subcellular location">
    <subcellularLocation>
        <location evidence="1 8">Cell membrane</location>
        <topology evidence="1 8">Multi-pass membrane protein</topology>
    </subcellularLocation>
</comment>
<reference evidence="10 11" key="1">
    <citation type="submission" date="2016-07" db="EMBL/GenBank/DDBJ databases">
        <title>High microdiversification within the ubiquitous acI lineage of Actinobacteria.</title>
        <authorList>
            <person name="Neuenschwander S.M."/>
            <person name="Salcher M."/>
            <person name="Ghai R."/>
            <person name="Pernthaler J."/>
        </authorList>
    </citation>
    <scope>NUCLEOTIDE SEQUENCE [LARGE SCALE GENOMIC DNA]</scope>
    <source>
        <strain evidence="10">MMS-IIA-15</strain>
    </source>
</reference>
<dbReference type="PANTHER" id="PTHR38686:SF1">
    <property type="entry name" value="APOLIPOPROTEIN N-ACYLTRANSFERASE"/>
    <property type="match status" value="1"/>
</dbReference>
<dbReference type="InterPro" id="IPR003010">
    <property type="entry name" value="C-N_Hydrolase"/>
</dbReference>
<dbReference type="Pfam" id="PF00795">
    <property type="entry name" value="CN_hydrolase"/>
    <property type="match status" value="1"/>
</dbReference>
<gene>
    <name evidence="8" type="primary">lnt</name>
    <name evidence="10" type="ORF">A7sIIA15_03680</name>
</gene>
<feature type="domain" description="CN hydrolase" evidence="9">
    <location>
        <begin position="189"/>
        <end position="422"/>
    </location>
</feature>
<comment type="pathway">
    <text evidence="8">Protein modification; lipoprotein biosynthesis (N-acyl transfer).</text>
</comment>